<evidence type="ECO:0000313" key="2">
    <source>
        <dbReference type="Proteomes" id="UP000790377"/>
    </source>
</evidence>
<sequence>MDAVEVIELEPQAPLPSSAEINLNELDTKNESSLAPVDRGFGAWSFLAGAFFVEAIVWGYPVAYGTFLSAYLNDPQYSSQPHASSILPLVGPLSSGIIYSSAFIVNPFMARYPRLRRPLMWTGTVFCFASLFGASYATKVVGLLTLQGVVYAIGGSLLYAPCINFMSEWFVKRRGMANGVIFAGTALGGFLFPLVLPGLLSKFGPAKALRILSVIFIGALLPFLPFIKGRLPESRVHGRRLRPIDRPWTRSASFWLLITANTVQGFGYFVPIVWLPTYATALNLSPTKASLTLALLNGATVVGRVGLGFLSDTMDPSALALTSLASAALTIFILWGVLSHTFAGLIVFGIVYGMIAGGWTSLWMGFVRPFAKDDPTLSTSLFGYLLLSRGLGNILSSPIATSLLRGGGRSFGSAKTGFDVGDGKFAKMIIYVGICFACAALIVGVRWGWASRRKMDRST</sequence>
<reference evidence="1" key="1">
    <citation type="journal article" date="2021" name="New Phytol.">
        <title>Evolutionary innovations through gain and loss of genes in the ectomycorrhizal Boletales.</title>
        <authorList>
            <person name="Wu G."/>
            <person name="Miyauchi S."/>
            <person name="Morin E."/>
            <person name="Kuo A."/>
            <person name="Drula E."/>
            <person name="Varga T."/>
            <person name="Kohler A."/>
            <person name="Feng B."/>
            <person name="Cao Y."/>
            <person name="Lipzen A."/>
            <person name="Daum C."/>
            <person name="Hundley H."/>
            <person name="Pangilinan J."/>
            <person name="Johnson J."/>
            <person name="Barry K."/>
            <person name="LaButti K."/>
            <person name="Ng V."/>
            <person name="Ahrendt S."/>
            <person name="Min B."/>
            <person name="Choi I.G."/>
            <person name="Park H."/>
            <person name="Plett J.M."/>
            <person name="Magnuson J."/>
            <person name="Spatafora J.W."/>
            <person name="Nagy L.G."/>
            <person name="Henrissat B."/>
            <person name="Grigoriev I.V."/>
            <person name="Yang Z.L."/>
            <person name="Xu J."/>
            <person name="Martin F.M."/>
        </authorList>
    </citation>
    <scope>NUCLEOTIDE SEQUENCE</scope>
    <source>
        <strain evidence="1">ATCC 28755</strain>
    </source>
</reference>
<gene>
    <name evidence="1" type="ORF">BJ138DRAFT_253997</name>
</gene>
<organism evidence="1 2">
    <name type="scientific">Hygrophoropsis aurantiaca</name>
    <dbReference type="NCBI Taxonomy" id="72124"/>
    <lineage>
        <taxon>Eukaryota</taxon>
        <taxon>Fungi</taxon>
        <taxon>Dikarya</taxon>
        <taxon>Basidiomycota</taxon>
        <taxon>Agaricomycotina</taxon>
        <taxon>Agaricomycetes</taxon>
        <taxon>Agaricomycetidae</taxon>
        <taxon>Boletales</taxon>
        <taxon>Coniophorineae</taxon>
        <taxon>Hygrophoropsidaceae</taxon>
        <taxon>Hygrophoropsis</taxon>
    </lineage>
</organism>
<name>A0ACB8A824_9AGAM</name>
<accession>A0ACB8A824</accession>
<evidence type="ECO:0000313" key="1">
    <source>
        <dbReference type="EMBL" id="KAH7909233.1"/>
    </source>
</evidence>
<dbReference type="Proteomes" id="UP000790377">
    <property type="component" value="Unassembled WGS sequence"/>
</dbReference>
<dbReference type="EMBL" id="MU267771">
    <property type="protein sequence ID" value="KAH7909233.1"/>
    <property type="molecule type" value="Genomic_DNA"/>
</dbReference>
<comment type="caution">
    <text evidence="1">The sequence shown here is derived from an EMBL/GenBank/DDBJ whole genome shotgun (WGS) entry which is preliminary data.</text>
</comment>
<keyword evidence="2" id="KW-1185">Reference proteome</keyword>
<proteinExistence type="predicted"/>
<protein>
    <submittedName>
        <fullName evidence="1">MFS general substrate transporter</fullName>
    </submittedName>
</protein>